<feature type="transmembrane region" description="Helical" evidence="1">
    <location>
        <begin position="67"/>
        <end position="99"/>
    </location>
</feature>
<evidence type="ECO:0000256" key="1">
    <source>
        <dbReference type="SAM" id="Phobius"/>
    </source>
</evidence>
<feature type="transmembrane region" description="Helical" evidence="1">
    <location>
        <begin position="168"/>
        <end position="186"/>
    </location>
</feature>
<keyword evidence="3" id="KW-1185">Reference proteome</keyword>
<keyword evidence="1" id="KW-0472">Membrane</keyword>
<keyword evidence="1" id="KW-0812">Transmembrane</keyword>
<keyword evidence="1" id="KW-1133">Transmembrane helix</keyword>
<feature type="transmembrane region" description="Helical" evidence="1">
    <location>
        <begin position="38"/>
        <end position="55"/>
    </location>
</feature>
<dbReference type="RefSeq" id="WP_244753931.1">
    <property type="nucleotide sequence ID" value="NZ_CP095074.1"/>
</dbReference>
<feature type="transmembrane region" description="Helical" evidence="1">
    <location>
        <begin position="12"/>
        <end position="31"/>
    </location>
</feature>
<organism evidence="2 3">
    <name type="scientific">Halobacillus shinanisalinarum</name>
    <dbReference type="NCBI Taxonomy" id="2932258"/>
    <lineage>
        <taxon>Bacteria</taxon>
        <taxon>Bacillati</taxon>
        <taxon>Bacillota</taxon>
        <taxon>Bacilli</taxon>
        <taxon>Bacillales</taxon>
        <taxon>Bacillaceae</taxon>
        <taxon>Halobacillus</taxon>
    </lineage>
</organism>
<dbReference type="EMBL" id="CP095074">
    <property type="protein sequence ID" value="UOQ94283.1"/>
    <property type="molecule type" value="Genomic_DNA"/>
</dbReference>
<name>A0ABY4H1M8_9BACI</name>
<gene>
    <name evidence="2" type="ORF">MUO14_04795</name>
</gene>
<feature type="transmembrane region" description="Helical" evidence="1">
    <location>
        <begin position="135"/>
        <end position="156"/>
    </location>
</feature>
<feature type="transmembrane region" description="Helical" evidence="1">
    <location>
        <begin position="111"/>
        <end position="129"/>
    </location>
</feature>
<proteinExistence type="predicted"/>
<evidence type="ECO:0000313" key="2">
    <source>
        <dbReference type="EMBL" id="UOQ94283.1"/>
    </source>
</evidence>
<sequence length="407" mass="47604">MLESQRSITQFYQYVSEGILFYFLLFPFIHISELEVNFWFYTLLILVSFPCFKVASLRNVTIAPFALAVSVVIAAAIFFLGFPISIAILATSVLVWRFLAHEQEPNQGNELIILLSSILFVFVEVMITYEHSLVFALMLQFIIVLFGHLIAHFYQVPQNERKKGKKSLYRGLLLFIFGAIVMILALRPVRWMVESVWLSITGLFLQGVKGFLFTLESMGLDVSNIQPIDEKPMIEINRQVEEGTKENHEKLIADDNQISEVSQVIEWGSIIAIVIIAMTVIFVMNRKRKQSVEMESGALPVHYSLISEKELQEDKGKRSMFWRSKGEGDIRIQFYKFEKFAHKKGYGRKMSESVEEWFNRVQFNFVQTDLYQKVRYGETQLNDREKERFFEEIKQLRTEIYNRTERR</sequence>
<feature type="transmembrane region" description="Helical" evidence="1">
    <location>
        <begin position="264"/>
        <end position="284"/>
    </location>
</feature>
<accession>A0ABY4H1M8</accession>
<evidence type="ECO:0000313" key="3">
    <source>
        <dbReference type="Proteomes" id="UP000831880"/>
    </source>
</evidence>
<reference evidence="2 3" key="1">
    <citation type="submission" date="2022-04" db="EMBL/GenBank/DDBJ databases">
        <title>Halobacillus sp. isolated from saltern.</title>
        <authorList>
            <person name="Won M."/>
            <person name="Lee C.-M."/>
            <person name="Woen H.-Y."/>
            <person name="Kwon S.-W."/>
        </authorList>
    </citation>
    <scope>NUCLEOTIDE SEQUENCE [LARGE SCALE GENOMIC DNA]</scope>
    <source>
        <strain evidence="2 3">SSTM10-2</strain>
    </source>
</reference>
<evidence type="ECO:0008006" key="4">
    <source>
        <dbReference type="Google" id="ProtNLM"/>
    </source>
</evidence>
<dbReference type="Proteomes" id="UP000831880">
    <property type="component" value="Chromosome"/>
</dbReference>
<protein>
    <recommendedName>
        <fullName evidence="4">DUF4129 domain-containing protein</fullName>
    </recommendedName>
</protein>